<dbReference type="AlphaFoldDB" id="A0A811RL33"/>
<evidence type="ECO:0000313" key="2">
    <source>
        <dbReference type="Proteomes" id="UP000604825"/>
    </source>
</evidence>
<accession>A0A811RL33</accession>
<organism evidence="1 2">
    <name type="scientific">Miscanthus lutarioriparius</name>
    <dbReference type="NCBI Taxonomy" id="422564"/>
    <lineage>
        <taxon>Eukaryota</taxon>
        <taxon>Viridiplantae</taxon>
        <taxon>Streptophyta</taxon>
        <taxon>Embryophyta</taxon>
        <taxon>Tracheophyta</taxon>
        <taxon>Spermatophyta</taxon>
        <taxon>Magnoliopsida</taxon>
        <taxon>Liliopsida</taxon>
        <taxon>Poales</taxon>
        <taxon>Poaceae</taxon>
        <taxon>PACMAD clade</taxon>
        <taxon>Panicoideae</taxon>
        <taxon>Andropogonodae</taxon>
        <taxon>Andropogoneae</taxon>
        <taxon>Saccharinae</taxon>
        <taxon>Miscanthus</taxon>
    </lineage>
</organism>
<evidence type="ECO:0008006" key="3">
    <source>
        <dbReference type="Google" id="ProtNLM"/>
    </source>
</evidence>
<evidence type="ECO:0000313" key="1">
    <source>
        <dbReference type="EMBL" id="CAD6270664.1"/>
    </source>
</evidence>
<dbReference type="Proteomes" id="UP000604825">
    <property type="component" value="Unassembled WGS sequence"/>
</dbReference>
<dbReference type="EMBL" id="CAJGYO010000015">
    <property type="protein sequence ID" value="CAD6270664.1"/>
    <property type="molecule type" value="Genomic_DNA"/>
</dbReference>
<proteinExistence type="predicted"/>
<keyword evidence="2" id="KW-1185">Reference proteome</keyword>
<protein>
    <recommendedName>
        <fullName evidence="3">BTB domain-containing protein</fullName>
    </recommendedName>
</protein>
<comment type="caution">
    <text evidence="1">The sequence shown here is derived from an EMBL/GenBank/DDBJ whole genome shotgun (WGS) entry which is preliminary data.</text>
</comment>
<name>A0A811RL33_9POAL</name>
<reference evidence="1" key="1">
    <citation type="submission" date="2020-10" db="EMBL/GenBank/DDBJ databases">
        <authorList>
            <person name="Han B."/>
            <person name="Lu T."/>
            <person name="Zhao Q."/>
            <person name="Huang X."/>
            <person name="Zhao Y."/>
        </authorList>
    </citation>
    <scope>NUCLEOTIDE SEQUENCE</scope>
</reference>
<gene>
    <name evidence="1" type="ORF">NCGR_LOCUS53956</name>
</gene>
<sequence>MGMGSDAAAVLFPFSTAATTSPRFCGTAVSHRRIFSDVAEDVAVSVDGQSFLLHKVVVYSISTLVFSQPSFIYSASIRYESAFNHLYLSVVV</sequence>